<dbReference type="Proteomes" id="UP001446337">
    <property type="component" value="Chromosome"/>
</dbReference>
<dbReference type="SUPFAM" id="SSF54171">
    <property type="entry name" value="DNA-binding domain"/>
    <property type="match status" value="1"/>
</dbReference>
<dbReference type="RefSeq" id="WP_343499687.1">
    <property type="nucleotide sequence ID" value="NZ_CP154792.1"/>
</dbReference>
<organism evidence="2 3">
    <name type="scientific">Achromobacter denitrificans</name>
    <name type="common">Alcaligenes denitrificans</name>
    <dbReference type="NCBI Taxonomy" id="32002"/>
    <lineage>
        <taxon>Bacteria</taxon>
        <taxon>Pseudomonadati</taxon>
        <taxon>Pseudomonadota</taxon>
        <taxon>Betaproteobacteria</taxon>
        <taxon>Burkholderiales</taxon>
        <taxon>Alcaligenaceae</taxon>
        <taxon>Achromobacter</taxon>
    </lineage>
</organism>
<dbReference type="SUPFAM" id="SSF54060">
    <property type="entry name" value="His-Me finger endonucleases"/>
    <property type="match status" value="1"/>
</dbReference>
<name>A0ABZ3GFK0_ACHDE</name>
<protein>
    <submittedName>
        <fullName evidence="2">HNH endonuclease</fullName>
    </submittedName>
</protein>
<dbReference type="InterPro" id="IPR044925">
    <property type="entry name" value="His-Me_finger_sf"/>
</dbReference>
<evidence type="ECO:0000313" key="2">
    <source>
        <dbReference type="EMBL" id="XAN19660.1"/>
    </source>
</evidence>
<gene>
    <name evidence="2" type="ORF">AAIK43_16830</name>
</gene>
<dbReference type="Pfam" id="PF13392">
    <property type="entry name" value="HNH_3"/>
    <property type="match status" value="1"/>
</dbReference>
<proteinExistence type="predicted"/>
<accession>A0ABZ3GFK0</accession>
<evidence type="ECO:0000313" key="3">
    <source>
        <dbReference type="Proteomes" id="UP001446337"/>
    </source>
</evidence>
<feature type="domain" description="HNH nuclease" evidence="1">
    <location>
        <begin position="55"/>
        <end position="99"/>
    </location>
</feature>
<dbReference type="InterPro" id="IPR036955">
    <property type="entry name" value="AP2/ERF_dom_sf"/>
</dbReference>
<sequence>MNALTQERLKAVVSYDADTGVFLWKVSNSNRVKVGAQAGFMALGYMLIGIDGKKYAAHRLAFLYMTGTLPTEEVDHRNGVRDDNRFSNLRLVSHEQNMQNEVRARRQNKSGYLGVSWVPRAKAYRADISMKGKTVRLGTFPTAEEAHAAYVAAKRQHHAGSTL</sequence>
<dbReference type="InterPro" id="IPR016177">
    <property type="entry name" value="DNA-bd_dom_sf"/>
</dbReference>
<keyword evidence="3" id="KW-1185">Reference proteome</keyword>
<keyword evidence="2" id="KW-0540">Nuclease</keyword>
<keyword evidence="2" id="KW-0255">Endonuclease</keyword>
<dbReference type="GO" id="GO:0004519">
    <property type="term" value="F:endonuclease activity"/>
    <property type="evidence" value="ECO:0007669"/>
    <property type="project" value="UniProtKB-KW"/>
</dbReference>
<evidence type="ECO:0000259" key="1">
    <source>
        <dbReference type="Pfam" id="PF13392"/>
    </source>
</evidence>
<reference evidence="2 3" key="1">
    <citation type="submission" date="2024-05" db="EMBL/GenBank/DDBJ databases">
        <title>Achromobacter denitrificans. BP1, complete genome.</title>
        <authorList>
            <person name="Zhang B."/>
        </authorList>
    </citation>
    <scope>NUCLEOTIDE SEQUENCE [LARGE SCALE GENOMIC DNA]</scope>
    <source>
        <strain evidence="2 3">BP1</strain>
    </source>
</reference>
<dbReference type="InterPro" id="IPR003615">
    <property type="entry name" value="HNH_nuc"/>
</dbReference>
<keyword evidence="2" id="KW-0378">Hydrolase</keyword>
<dbReference type="EMBL" id="CP154792">
    <property type="protein sequence ID" value="XAN19660.1"/>
    <property type="molecule type" value="Genomic_DNA"/>
</dbReference>
<dbReference type="Gene3D" id="3.90.75.20">
    <property type="match status" value="1"/>
</dbReference>
<dbReference type="Gene3D" id="3.30.730.10">
    <property type="entry name" value="AP2/ERF domain"/>
    <property type="match status" value="1"/>
</dbReference>